<proteinExistence type="predicted"/>
<reference evidence="3" key="1">
    <citation type="journal article" date="2021" name="Proc. Natl. Acad. Sci. U.S.A.">
        <title>A Catalog of Tens of Thousands of Viruses from Human Metagenomes Reveals Hidden Associations with Chronic Diseases.</title>
        <authorList>
            <person name="Tisza M.J."/>
            <person name="Buck C.B."/>
        </authorList>
    </citation>
    <scope>NUCLEOTIDE SEQUENCE</scope>
    <source>
        <strain evidence="3">CtL7J9</strain>
    </source>
</reference>
<name>A0A8S5T4Y0_9CAUD</name>
<protein>
    <submittedName>
        <fullName evidence="3">Chromosome partitioning protein</fullName>
    </submittedName>
</protein>
<dbReference type="InterPro" id="IPR003115">
    <property type="entry name" value="ParB_N"/>
</dbReference>
<evidence type="ECO:0000313" key="3">
    <source>
        <dbReference type="EMBL" id="DAF58404.1"/>
    </source>
</evidence>
<dbReference type="Gene3D" id="3.90.1530.10">
    <property type="entry name" value="Conserved hypothetical protein from pyrococcus furiosus pfu- 392566-001, ParB domain"/>
    <property type="match status" value="1"/>
</dbReference>
<dbReference type="InterPro" id="IPR036086">
    <property type="entry name" value="ParB/Sulfiredoxin_sf"/>
</dbReference>
<sequence>MEKRKFNVMDVLGEQLAGVAELNTTGPEQIEYIDISLLDGDERNFYQLTDIDELADNIQMCGLQQPIRVRAGEGGRFTIVSGHRRRAALAQLVEKGLDQFRRVPCIRETDDVSPALQELRLIFANSSTRKLTSAEIGEQAERVEALLYQLKEDGFEFPEGRMRDVVAAACNTHGSKLARIKVIRERLLSNFRAEWERGSIPEQAAYALAQFPADMQERISGAFIRLPNGPKLERLLKLYKEDGYRWDPCLTCPDGNACRRGDVFLRHDADALAYETCGGKTCCLDCPNATAEFYVCDNACSKAKAKRKEKLDAKKADAEKATKKHQRKLERELQVSAARLARAADAAELPDTATAIWSRYGGGYTVGKLRKFASGDFQGEHVWANELEPENIYNVDRTAKALHCSADYIVGLTDELTPPTLPEGQLMIAGWMPGSTNPAEPGEFAAYVNLGDGKLLKRFFDWDGQHWMMPGGIEAQAPVVWWMRLPPVPAAGKGADK</sequence>
<dbReference type="InterPro" id="IPR050336">
    <property type="entry name" value="Chromosome_partition/occlusion"/>
</dbReference>
<dbReference type="PANTHER" id="PTHR33375">
    <property type="entry name" value="CHROMOSOME-PARTITIONING PROTEIN PARB-RELATED"/>
    <property type="match status" value="1"/>
</dbReference>
<dbReference type="PANTHER" id="PTHR33375:SF1">
    <property type="entry name" value="CHROMOSOME-PARTITIONING PROTEIN PARB-RELATED"/>
    <property type="match status" value="1"/>
</dbReference>
<feature type="coiled-coil region" evidence="1">
    <location>
        <begin position="304"/>
        <end position="331"/>
    </location>
</feature>
<keyword evidence="1" id="KW-0175">Coiled coil</keyword>
<evidence type="ECO:0000259" key="2">
    <source>
        <dbReference type="SMART" id="SM00470"/>
    </source>
</evidence>
<accession>A0A8S5T4Y0</accession>
<dbReference type="SUPFAM" id="SSF110849">
    <property type="entry name" value="ParB/Sulfiredoxin"/>
    <property type="match status" value="1"/>
</dbReference>
<dbReference type="Pfam" id="PF02195">
    <property type="entry name" value="ParB_N"/>
    <property type="match status" value="1"/>
</dbReference>
<dbReference type="EMBL" id="BK032752">
    <property type="protein sequence ID" value="DAF58404.1"/>
    <property type="molecule type" value="Genomic_DNA"/>
</dbReference>
<organism evidence="3">
    <name type="scientific">Siphoviridae sp. ctL7J9</name>
    <dbReference type="NCBI Taxonomy" id="2827845"/>
    <lineage>
        <taxon>Viruses</taxon>
        <taxon>Duplodnaviria</taxon>
        <taxon>Heunggongvirae</taxon>
        <taxon>Uroviricota</taxon>
        <taxon>Caudoviricetes</taxon>
    </lineage>
</organism>
<evidence type="ECO:0000256" key="1">
    <source>
        <dbReference type="SAM" id="Coils"/>
    </source>
</evidence>
<dbReference type="SMART" id="SM00470">
    <property type="entry name" value="ParB"/>
    <property type="match status" value="1"/>
</dbReference>
<dbReference type="GO" id="GO:0007059">
    <property type="term" value="P:chromosome segregation"/>
    <property type="evidence" value="ECO:0007669"/>
    <property type="project" value="TreeGrafter"/>
</dbReference>
<feature type="domain" description="ParB-like N-terminal" evidence="2">
    <location>
        <begin position="31"/>
        <end position="120"/>
    </location>
</feature>